<dbReference type="AlphaFoldDB" id="A0A8J9YZD3"/>
<proteinExistence type="predicted"/>
<organism evidence="1 2">
    <name type="scientific">Branchiostoma lanceolatum</name>
    <name type="common">Common lancelet</name>
    <name type="synonym">Amphioxus lanceolatum</name>
    <dbReference type="NCBI Taxonomy" id="7740"/>
    <lineage>
        <taxon>Eukaryota</taxon>
        <taxon>Metazoa</taxon>
        <taxon>Chordata</taxon>
        <taxon>Cephalochordata</taxon>
        <taxon>Leptocardii</taxon>
        <taxon>Amphioxiformes</taxon>
        <taxon>Branchiostomatidae</taxon>
        <taxon>Branchiostoma</taxon>
    </lineage>
</organism>
<dbReference type="EMBL" id="OV696699">
    <property type="protein sequence ID" value="CAH1244378.1"/>
    <property type="molecule type" value="Genomic_DNA"/>
</dbReference>
<gene>
    <name evidence="1" type="primary">Hypp7288</name>
    <name evidence="1" type="ORF">BLAG_LOCUS7025</name>
</gene>
<accession>A0A8J9YZD3</accession>
<name>A0A8J9YZD3_BRALA</name>
<evidence type="ECO:0000313" key="1">
    <source>
        <dbReference type="EMBL" id="CAH1244378.1"/>
    </source>
</evidence>
<dbReference type="OrthoDB" id="10467355at2759"/>
<reference evidence="1" key="1">
    <citation type="submission" date="2022-01" db="EMBL/GenBank/DDBJ databases">
        <authorList>
            <person name="Braso-Vives M."/>
        </authorList>
    </citation>
    <scope>NUCLEOTIDE SEQUENCE</scope>
</reference>
<dbReference type="Proteomes" id="UP000838412">
    <property type="component" value="Chromosome 14"/>
</dbReference>
<keyword evidence="2" id="KW-1185">Reference proteome</keyword>
<evidence type="ECO:0000313" key="2">
    <source>
        <dbReference type="Proteomes" id="UP000838412"/>
    </source>
</evidence>
<sequence length="127" mass="14201">MLVGRAYYLLSDVYQKDKKYGLAEKYMDLAKQVLSNFEIGEDTGETYYNKASLYAAIIANHSSPPSRLFDERHQRHQFEEDVLVLVGMLAASCWMTLTLEVRLDNSGPPGAALVRLLKTAAIGDLSL</sequence>
<protein>
    <submittedName>
        <fullName evidence="1">Hypp7288 protein</fullName>
    </submittedName>
</protein>